<proteinExistence type="predicted"/>
<dbReference type="AlphaFoldDB" id="A0A9D4J116"/>
<gene>
    <name evidence="1" type="ORF">DPMN_145151</name>
</gene>
<keyword evidence="2" id="KW-1185">Reference proteome</keyword>
<reference evidence="1" key="2">
    <citation type="submission" date="2020-11" db="EMBL/GenBank/DDBJ databases">
        <authorList>
            <person name="McCartney M.A."/>
            <person name="Auch B."/>
            <person name="Kono T."/>
            <person name="Mallez S."/>
            <person name="Becker A."/>
            <person name="Gohl D.M."/>
            <person name="Silverstein K.A.T."/>
            <person name="Koren S."/>
            <person name="Bechman K.B."/>
            <person name="Herman A."/>
            <person name="Abrahante J.E."/>
            <person name="Garbe J."/>
        </authorList>
    </citation>
    <scope>NUCLEOTIDE SEQUENCE</scope>
    <source>
        <strain evidence="1">Duluth1</strain>
        <tissue evidence="1">Whole animal</tissue>
    </source>
</reference>
<reference evidence="1" key="1">
    <citation type="journal article" date="2019" name="bioRxiv">
        <title>The Genome of the Zebra Mussel, Dreissena polymorpha: A Resource for Invasive Species Research.</title>
        <authorList>
            <person name="McCartney M.A."/>
            <person name="Auch B."/>
            <person name="Kono T."/>
            <person name="Mallez S."/>
            <person name="Zhang Y."/>
            <person name="Obille A."/>
            <person name="Becker A."/>
            <person name="Abrahante J.E."/>
            <person name="Garbe J."/>
            <person name="Badalamenti J.P."/>
            <person name="Herman A."/>
            <person name="Mangelson H."/>
            <person name="Liachko I."/>
            <person name="Sullivan S."/>
            <person name="Sone E.D."/>
            <person name="Koren S."/>
            <person name="Silverstein K.A.T."/>
            <person name="Beckman K.B."/>
            <person name="Gohl D.M."/>
        </authorList>
    </citation>
    <scope>NUCLEOTIDE SEQUENCE</scope>
    <source>
        <strain evidence="1">Duluth1</strain>
        <tissue evidence="1">Whole animal</tissue>
    </source>
</reference>
<evidence type="ECO:0000313" key="1">
    <source>
        <dbReference type="EMBL" id="KAH3791662.1"/>
    </source>
</evidence>
<comment type="caution">
    <text evidence="1">The sequence shown here is derived from an EMBL/GenBank/DDBJ whole genome shotgun (WGS) entry which is preliminary data.</text>
</comment>
<protein>
    <submittedName>
        <fullName evidence="1">Uncharacterized protein</fullName>
    </submittedName>
</protein>
<dbReference type="Proteomes" id="UP000828390">
    <property type="component" value="Unassembled WGS sequence"/>
</dbReference>
<evidence type="ECO:0000313" key="2">
    <source>
        <dbReference type="Proteomes" id="UP000828390"/>
    </source>
</evidence>
<dbReference type="EMBL" id="JAIWYP010000007">
    <property type="protein sequence ID" value="KAH3791662.1"/>
    <property type="molecule type" value="Genomic_DNA"/>
</dbReference>
<accession>A0A9D4J116</accession>
<sequence>MLTELCGQRVKKIDNKKTDFDIGKFFRLADQITENGTLFYEHNHVKKKHIYVVQKYIHSSNETKNFKDQLEELSKYLGRELKHWTVQLNAGAFTGATLTGGGVLIIGAIGGTTAAVAVTEAFALSLCSASAYAMRGAAVIGSGVLTLGRALGPLVLRKCW</sequence>
<organism evidence="1 2">
    <name type="scientific">Dreissena polymorpha</name>
    <name type="common">Zebra mussel</name>
    <name type="synonym">Mytilus polymorpha</name>
    <dbReference type="NCBI Taxonomy" id="45954"/>
    <lineage>
        <taxon>Eukaryota</taxon>
        <taxon>Metazoa</taxon>
        <taxon>Spiralia</taxon>
        <taxon>Lophotrochozoa</taxon>
        <taxon>Mollusca</taxon>
        <taxon>Bivalvia</taxon>
        <taxon>Autobranchia</taxon>
        <taxon>Heteroconchia</taxon>
        <taxon>Euheterodonta</taxon>
        <taxon>Imparidentia</taxon>
        <taxon>Neoheterodontei</taxon>
        <taxon>Myida</taxon>
        <taxon>Dreissenoidea</taxon>
        <taxon>Dreissenidae</taxon>
        <taxon>Dreissena</taxon>
    </lineage>
</organism>
<name>A0A9D4J116_DREPO</name>